<name>A0A133VPQ4_9EURY</name>
<dbReference type="GO" id="GO:0015074">
    <property type="term" value="P:DNA integration"/>
    <property type="evidence" value="ECO:0007669"/>
    <property type="project" value="InterPro"/>
</dbReference>
<evidence type="ECO:0000256" key="1">
    <source>
        <dbReference type="ARBA" id="ARBA00023172"/>
    </source>
</evidence>
<dbReference type="Pfam" id="PF00589">
    <property type="entry name" value="Phage_integrase"/>
    <property type="match status" value="1"/>
</dbReference>
<evidence type="ECO:0000259" key="2">
    <source>
        <dbReference type="PROSITE" id="PS51898"/>
    </source>
</evidence>
<dbReference type="InterPro" id="IPR050090">
    <property type="entry name" value="Tyrosine_recombinase_XerCD"/>
</dbReference>
<organism evidence="3 4">
    <name type="scientific">candidate division MSBL1 archaeon SCGC-AAA382N08</name>
    <dbReference type="NCBI Taxonomy" id="1698285"/>
    <lineage>
        <taxon>Archaea</taxon>
        <taxon>Methanobacteriati</taxon>
        <taxon>Methanobacteriota</taxon>
        <taxon>candidate division MSBL1</taxon>
    </lineage>
</organism>
<protein>
    <recommendedName>
        <fullName evidence="2">Tyr recombinase domain-containing protein</fullName>
    </recommendedName>
</protein>
<feature type="non-terminal residue" evidence="3">
    <location>
        <position position="1"/>
    </location>
</feature>
<dbReference type="GO" id="GO:0006310">
    <property type="term" value="P:DNA recombination"/>
    <property type="evidence" value="ECO:0007669"/>
    <property type="project" value="UniProtKB-KW"/>
</dbReference>
<keyword evidence="1" id="KW-0233">DNA recombination</keyword>
<dbReference type="PROSITE" id="PS51898">
    <property type="entry name" value="TYR_RECOMBINASE"/>
    <property type="match status" value="1"/>
</dbReference>
<comment type="caution">
    <text evidence="3">The sequence shown here is derived from an EMBL/GenBank/DDBJ whole genome shotgun (WGS) entry which is preliminary data.</text>
</comment>
<evidence type="ECO:0000313" key="4">
    <source>
        <dbReference type="Proteomes" id="UP000070175"/>
    </source>
</evidence>
<dbReference type="EMBL" id="LHYJ01000015">
    <property type="protein sequence ID" value="KXB08420.1"/>
    <property type="molecule type" value="Genomic_DNA"/>
</dbReference>
<dbReference type="CDD" id="cd00397">
    <property type="entry name" value="DNA_BRE_C"/>
    <property type="match status" value="1"/>
</dbReference>
<dbReference type="Proteomes" id="UP000070175">
    <property type="component" value="Unassembled WGS sequence"/>
</dbReference>
<sequence>ENLRLQLEETMLHPPVRRNSHPLESQLILSQSLEWVQDKDLADPTQRDYKVILKKFYKWLNGNGEYPDKVEWIDTTKKKRNNKLPEKMLTEEDVEKLIKTAENPRDKAFISMLWETGARIGELIDLTVGSIEDRKNGKKVVIKGKTGARRLPLVSSVPHIQNWLNNHPDKDNPDAPLWCRLTGRKAGGEVSYRYLTKMLKRVGERGDIDKPMNAHHFRHSRATYLSTRFKEAQMCEWFGWVQGVPDLPITYT</sequence>
<keyword evidence="4" id="KW-1185">Reference proteome</keyword>
<dbReference type="InterPro" id="IPR013762">
    <property type="entry name" value="Integrase-like_cat_sf"/>
</dbReference>
<proteinExistence type="predicted"/>
<dbReference type="AlphaFoldDB" id="A0A133VPQ4"/>
<accession>A0A133VPQ4</accession>
<gene>
    <name evidence="3" type="ORF">AKJ56_01315</name>
</gene>
<reference evidence="3 4" key="1">
    <citation type="journal article" date="2016" name="Sci. Rep.">
        <title>Metabolic traits of an uncultured archaeal lineage -MSBL1- from brine pools of the Red Sea.</title>
        <authorList>
            <person name="Mwirichia R."/>
            <person name="Alam I."/>
            <person name="Rashid M."/>
            <person name="Vinu M."/>
            <person name="Ba-Alawi W."/>
            <person name="Anthony Kamau A."/>
            <person name="Kamanda Ngugi D."/>
            <person name="Goker M."/>
            <person name="Klenk H.P."/>
            <person name="Bajic V."/>
            <person name="Stingl U."/>
        </authorList>
    </citation>
    <scope>NUCLEOTIDE SEQUENCE [LARGE SCALE GENOMIC DNA]</scope>
    <source>
        <strain evidence="3">SCGC-AAA382N08</strain>
    </source>
</reference>
<evidence type="ECO:0000313" key="3">
    <source>
        <dbReference type="EMBL" id="KXB08420.1"/>
    </source>
</evidence>
<dbReference type="PANTHER" id="PTHR30349">
    <property type="entry name" value="PHAGE INTEGRASE-RELATED"/>
    <property type="match status" value="1"/>
</dbReference>
<dbReference type="GO" id="GO:0003677">
    <property type="term" value="F:DNA binding"/>
    <property type="evidence" value="ECO:0007669"/>
    <property type="project" value="InterPro"/>
</dbReference>
<dbReference type="InterPro" id="IPR011010">
    <property type="entry name" value="DNA_brk_join_enz"/>
</dbReference>
<dbReference type="Gene3D" id="1.10.443.10">
    <property type="entry name" value="Intergrase catalytic core"/>
    <property type="match status" value="1"/>
</dbReference>
<feature type="domain" description="Tyr recombinase" evidence="2">
    <location>
        <begin position="83"/>
        <end position="252"/>
    </location>
</feature>
<dbReference type="SUPFAM" id="SSF56349">
    <property type="entry name" value="DNA breaking-rejoining enzymes"/>
    <property type="match status" value="1"/>
</dbReference>
<dbReference type="PANTHER" id="PTHR30349:SF87">
    <property type="entry name" value="TRANSPOSASE A"/>
    <property type="match status" value="1"/>
</dbReference>
<dbReference type="InterPro" id="IPR002104">
    <property type="entry name" value="Integrase_catalytic"/>
</dbReference>